<keyword evidence="4" id="KW-1185">Reference proteome</keyword>
<accession>A0AA38ZFC1</accession>
<feature type="region of interest" description="Disordered" evidence="2">
    <location>
        <begin position="1"/>
        <end position="20"/>
    </location>
</feature>
<evidence type="ECO:0000313" key="4">
    <source>
        <dbReference type="Proteomes" id="UP001168098"/>
    </source>
</evidence>
<name>A0AA38ZFC1_VITRO</name>
<evidence type="ECO:0008006" key="5">
    <source>
        <dbReference type="Google" id="ProtNLM"/>
    </source>
</evidence>
<evidence type="ECO:0000256" key="2">
    <source>
        <dbReference type="SAM" id="MobiDB-lite"/>
    </source>
</evidence>
<evidence type="ECO:0000313" key="3">
    <source>
        <dbReference type="EMBL" id="KAJ9687567.1"/>
    </source>
</evidence>
<evidence type="ECO:0000256" key="1">
    <source>
        <dbReference type="SAM" id="Coils"/>
    </source>
</evidence>
<reference evidence="3 4" key="1">
    <citation type="journal article" date="2023" name="BMC Biotechnol.">
        <title>Vitis rotundifolia cv Carlos genome sequencing.</title>
        <authorList>
            <person name="Huff M."/>
            <person name="Hulse-Kemp A."/>
            <person name="Scheffler B."/>
            <person name="Youngblood R."/>
            <person name="Simpson S."/>
            <person name="Babiker E."/>
            <person name="Staton M."/>
        </authorList>
    </citation>
    <scope>NUCLEOTIDE SEQUENCE [LARGE SCALE GENOMIC DNA]</scope>
    <source>
        <tissue evidence="3">Leaf</tissue>
    </source>
</reference>
<comment type="caution">
    <text evidence="3">The sequence shown here is derived from an EMBL/GenBank/DDBJ whole genome shotgun (WGS) entry which is preliminary data.</text>
</comment>
<protein>
    <recommendedName>
        <fullName evidence="5">WEB family protein</fullName>
    </recommendedName>
</protein>
<keyword evidence="1" id="KW-0175">Coiled coil</keyword>
<dbReference type="Proteomes" id="UP001168098">
    <property type="component" value="Unassembled WGS sequence"/>
</dbReference>
<proteinExistence type="predicted"/>
<dbReference type="AlphaFoldDB" id="A0AA38ZFC1"/>
<dbReference type="EMBL" id="JARBHA010000012">
    <property type="protein sequence ID" value="KAJ9687567.1"/>
    <property type="molecule type" value="Genomic_DNA"/>
</dbReference>
<feature type="coiled-coil region" evidence="1">
    <location>
        <begin position="79"/>
        <end position="134"/>
    </location>
</feature>
<sequence length="208" mass="23470">METPQLSHAPNTNHYSSVDTSRPFRSVKEAVAIFGERLLAGGLHSPKPFYYKHESPPRTPQAIIRYDDREIKDNENGEKHGLVSTLKKLEAELEETKVELRLLKERESETEVALASLNAELHRNMSRMAQAEAADAAKAVALRRREGPSPTLAQILSLGERPGRRNQKERQKKKKKPIIPLVSDLFSWKKGPSATLHNPLYSASQLYL</sequence>
<organism evidence="3 4">
    <name type="scientific">Vitis rotundifolia</name>
    <name type="common">Muscadine grape</name>
    <dbReference type="NCBI Taxonomy" id="103349"/>
    <lineage>
        <taxon>Eukaryota</taxon>
        <taxon>Viridiplantae</taxon>
        <taxon>Streptophyta</taxon>
        <taxon>Embryophyta</taxon>
        <taxon>Tracheophyta</taxon>
        <taxon>Spermatophyta</taxon>
        <taxon>Magnoliopsida</taxon>
        <taxon>eudicotyledons</taxon>
        <taxon>Gunneridae</taxon>
        <taxon>Pentapetalae</taxon>
        <taxon>rosids</taxon>
        <taxon>Vitales</taxon>
        <taxon>Vitaceae</taxon>
        <taxon>Viteae</taxon>
        <taxon>Vitis</taxon>
    </lineage>
</organism>
<gene>
    <name evidence="3" type="ORF">PVL29_016164</name>
</gene>